<dbReference type="InterPro" id="IPR036938">
    <property type="entry name" value="PAP2/HPO_sf"/>
</dbReference>
<evidence type="ECO:0000256" key="1">
    <source>
        <dbReference type="SAM" id="Phobius"/>
    </source>
</evidence>
<keyword evidence="1" id="KW-0812">Transmembrane</keyword>
<sequence>MQPFEWEQELFLFLNSHHTAASDSFFWWLTTPINSWPLYVFLIGFMFWKFGWKQSIIFLAGLGIAIGLADVIASQIFKPLVNRPRPSHDPAIQALVHTLHGYKGGPLGFVSSHASTSMAIALYFFLEWRKKVKWVGLLFVWAVVYSYSRIAVGVHFVGDILGGWIVGVIAVLIAIKIIHFVQDKYNPWGLIKKE</sequence>
<dbReference type="SMART" id="SM00014">
    <property type="entry name" value="acidPPc"/>
    <property type="match status" value="1"/>
</dbReference>
<feature type="transmembrane region" description="Helical" evidence="1">
    <location>
        <begin position="138"/>
        <end position="157"/>
    </location>
</feature>
<name>A0A3Q9FPQ4_9BACT</name>
<evidence type="ECO:0000313" key="4">
    <source>
        <dbReference type="Proteomes" id="UP000267268"/>
    </source>
</evidence>
<dbReference type="Proteomes" id="UP000267268">
    <property type="component" value="Chromosome 1"/>
</dbReference>
<proteinExistence type="predicted"/>
<dbReference type="InterPro" id="IPR000326">
    <property type="entry name" value="PAP2/HPO"/>
</dbReference>
<dbReference type="EMBL" id="CP034562">
    <property type="protein sequence ID" value="AZQ63145.1"/>
    <property type="molecule type" value="Genomic_DNA"/>
</dbReference>
<keyword evidence="1" id="KW-1133">Transmembrane helix</keyword>
<gene>
    <name evidence="3" type="ORF">EI427_13115</name>
</gene>
<keyword evidence="1" id="KW-0472">Membrane</keyword>
<protein>
    <submittedName>
        <fullName evidence="3">Phosphatase PAP2 family protein</fullName>
    </submittedName>
</protein>
<dbReference type="AlphaFoldDB" id="A0A3Q9FPQ4"/>
<feature type="domain" description="Phosphatidic acid phosphatase type 2/haloperoxidase" evidence="2">
    <location>
        <begin position="55"/>
        <end position="175"/>
    </location>
</feature>
<dbReference type="PANTHER" id="PTHR14969:SF13">
    <property type="entry name" value="AT30094P"/>
    <property type="match status" value="1"/>
</dbReference>
<organism evidence="3 4">
    <name type="scientific">Flammeovirga pectinis</name>
    <dbReference type="NCBI Taxonomy" id="2494373"/>
    <lineage>
        <taxon>Bacteria</taxon>
        <taxon>Pseudomonadati</taxon>
        <taxon>Bacteroidota</taxon>
        <taxon>Cytophagia</taxon>
        <taxon>Cytophagales</taxon>
        <taxon>Flammeovirgaceae</taxon>
        <taxon>Flammeovirga</taxon>
    </lineage>
</organism>
<dbReference type="PANTHER" id="PTHR14969">
    <property type="entry name" value="SPHINGOSINE-1-PHOSPHATE PHOSPHOHYDROLASE"/>
    <property type="match status" value="1"/>
</dbReference>
<feature type="transmembrane region" description="Helical" evidence="1">
    <location>
        <begin position="25"/>
        <end position="48"/>
    </location>
</feature>
<accession>A0A3Q9FPQ4</accession>
<dbReference type="KEGG" id="fll:EI427_13115"/>
<feature type="transmembrane region" description="Helical" evidence="1">
    <location>
        <begin position="55"/>
        <end position="77"/>
    </location>
</feature>
<evidence type="ECO:0000313" key="3">
    <source>
        <dbReference type="EMBL" id="AZQ63145.1"/>
    </source>
</evidence>
<dbReference type="SUPFAM" id="SSF48317">
    <property type="entry name" value="Acid phosphatase/Vanadium-dependent haloperoxidase"/>
    <property type="match status" value="1"/>
</dbReference>
<dbReference type="RefSeq" id="WP_126615352.1">
    <property type="nucleotide sequence ID" value="NZ_CP034562.1"/>
</dbReference>
<evidence type="ECO:0000259" key="2">
    <source>
        <dbReference type="SMART" id="SM00014"/>
    </source>
</evidence>
<keyword evidence="4" id="KW-1185">Reference proteome</keyword>
<dbReference type="OrthoDB" id="9789113at2"/>
<dbReference type="Pfam" id="PF01569">
    <property type="entry name" value="PAP2"/>
    <property type="match status" value="1"/>
</dbReference>
<dbReference type="Gene3D" id="1.20.144.10">
    <property type="entry name" value="Phosphatidic acid phosphatase type 2/haloperoxidase"/>
    <property type="match status" value="1"/>
</dbReference>
<reference evidence="3 4" key="1">
    <citation type="submission" date="2018-12" db="EMBL/GenBank/DDBJ databases">
        <title>Flammeovirga pectinis sp. nov., isolated from the gut of the Korean scallop, Patinopecten yessoensis.</title>
        <authorList>
            <person name="Bae J.-W."/>
            <person name="Jeong Y.-S."/>
            <person name="Kang W."/>
        </authorList>
    </citation>
    <scope>NUCLEOTIDE SEQUENCE [LARGE SCALE GENOMIC DNA]</scope>
    <source>
        <strain evidence="3 4">L12M1</strain>
    </source>
</reference>
<feature type="transmembrane region" description="Helical" evidence="1">
    <location>
        <begin position="107"/>
        <end position="126"/>
    </location>
</feature>
<feature type="transmembrane region" description="Helical" evidence="1">
    <location>
        <begin position="163"/>
        <end position="181"/>
    </location>
</feature>